<dbReference type="Proteomes" id="UP000095285">
    <property type="component" value="Unassembled WGS sequence"/>
</dbReference>
<keyword evidence="2" id="KW-1185">Reference proteome</keyword>
<dbReference type="WBParaSite" id="EN70_4938">
    <property type="protein sequence ID" value="EN70_4938"/>
    <property type="gene ID" value="EN70_4938"/>
</dbReference>
<feature type="region of interest" description="Disordered" evidence="1">
    <location>
        <begin position="1"/>
        <end position="72"/>
    </location>
</feature>
<reference evidence="2" key="1">
    <citation type="submission" date="2012-04" db="EMBL/GenBank/DDBJ databases">
        <title>The Genome Sequence of Loa loa.</title>
        <authorList>
            <consortium name="The Broad Institute Genome Sequencing Platform"/>
            <consortium name="Broad Institute Genome Sequencing Center for Infectious Disease"/>
            <person name="Nutman T.B."/>
            <person name="Fink D.L."/>
            <person name="Russ C."/>
            <person name="Young S."/>
            <person name="Zeng Q."/>
            <person name="Gargeya S."/>
            <person name="Alvarado L."/>
            <person name="Berlin A."/>
            <person name="Chapman S.B."/>
            <person name="Chen Z."/>
            <person name="Freedman E."/>
            <person name="Gellesch M."/>
            <person name="Goldberg J."/>
            <person name="Griggs A."/>
            <person name="Gujja S."/>
            <person name="Heilman E.R."/>
            <person name="Heiman D."/>
            <person name="Howarth C."/>
            <person name="Mehta T."/>
            <person name="Neiman D."/>
            <person name="Pearson M."/>
            <person name="Roberts A."/>
            <person name="Saif S."/>
            <person name="Shea T."/>
            <person name="Shenoy N."/>
            <person name="Sisk P."/>
            <person name="Stolte C."/>
            <person name="Sykes S."/>
            <person name="White J."/>
            <person name="Yandava C."/>
            <person name="Haas B."/>
            <person name="Henn M.R."/>
            <person name="Nusbaum C."/>
            <person name="Birren B."/>
        </authorList>
    </citation>
    <scope>NUCLEOTIDE SEQUENCE [LARGE SCALE GENOMIC DNA]</scope>
</reference>
<feature type="compositionally biased region" description="Polar residues" evidence="1">
    <location>
        <begin position="42"/>
        <end position="51"/>
    </location>
</feature>
<evidence type="ECO:0000313" key="3">
    <source>
        <dbReference type="WBParaSite" id="EN70_4938"/>
    </source>
</evidence>
<accession>A0A1I7VPU1</accession>
<name>A0A1I7VPU1_LOALO</name>
<feature type="compositionally biased region" description="Basic and acidic residues" evidence="1">
    <location>
        <begin position="20"/>
        <end position="32"/>
    </location>
</feature>
<proteinExistence type="predicted"/>
<sequence length="72" mass="7482">MEWGKGAKGVNHPLPPARADGIDGREEGKVGTEEDGAGEEGSLSSVSSNRTLWGGRRGGGGGKERGGMRWMD</sequence>
<dbReference type="AlphaFoldDB" id="A0A1I7VPU1"/>
<protein>
    <submittedName>
        <fullName evidence="3">Uncharacterized protein</fullName>
    </submittedName>
</protein>
<organism evidence="2 3">
    <name type="scientific">Loa loa</name>
    <name type="common">Eye worm</name>
    <name type="synonym">Filaria loa</name>
    <dbReference type="NCBI Taxonomy" id="7209"/>
    <lineage>
        <taxon>Eukaryota</taxon>
        <taxon>Metazoa</taxon>
        <taxon>Ecdysozoa</taxon>
        <taxon>Nematoda</taxon>
        <taxon>Chromadorea</taxon>
        <taxon>Rhabditida</taxon>
        <taxon>Spirurina</taxon>
        <taxon>Spiruromorpha</taxon>
        <taxon>Filarioidea</taxon>
        <taxon>Onchocercidae</taxon>
        <taxon>Loa</taxon>
    </lineage>
</organism>
<reference evidence="3" key="2">
    <citation type="submission" date="2016-11" db="UniProtKB">
        <authorList>
            <consortium name="WormBaseParasite"/>
        </authorList>
    </citation>
    <scope>IDENTIFICATION</scope>
</reference>
<feature type="compositionally biased region" description="Basic and acidic residues" evidence="1">
    <location>
        <begin position="62"/>
        <end position="72"/>
    </location>
</feature>
<evidence type="ECO:0000313" key="2">
    <source>
        <dbReference type="Proteomes" id="UP000095285"/>
    </source>
</evidence>
<evidence type="ECO:0000256" key="1">
    <source>
        <dbReference type="SAM" id="MobiDB-lite"/>
    </source>
</evidence>